<dbReference type="SMART" id="SM00178">
    <property type="entry name" value="SAR"/>
    <property type="match status" value="1"/>
</dbReference>
<evidence type="ECO:0000256" key="3">
    <source>
        <dbReference type="PIRSR" id="PIRSR606689-1"/>
    </source>
</evidence>
<dbReference type="GO" id="GO:1905515">
    <property type="term" value="P:non-motile cilium assembly"/>
    <property type="evidence" value="ECO:0007669"/>
    <property type="project" value="TreeGrafter"/>
</dbReference>
<dbReference type="PANTHER" id="PTHR46090:SF2">
    <property type="entry name" value="ADP-RIBOSYLATION FACTOR-LIKE PROTEIN 13B"/>
    <property type="match status" value="1"/>
</dbReference>
<accession>A0A0N4V722</accession>
<organism evidence="9">
    <name type="scientific">Enterobius vermicularis</name>
    <name type="common">Human pinworm</name>
    <dbReference type="NCBI Taxonomy" id="51028"/>
    <lineage>
        <taxon>Eukaryota</taxon>
        <taxon>Metazoa</taxon>
        <taxon>Ecdysozoa</taxon>
        <taxon>Nematoda</taxon>
        <taxon>Chromadorea</taxon>
        <taxon>Rhabditida</taxon>
        <taxon>Spirurina</taxon>
        <taxon>Oxyuridomorpha</taxon>
        <taxon>Oxyuroidea</taxon>
        <taxon>Oxyuridae</taxon>
        <taxon>Enterobius</taxon>
    </lineage>
</organism>
<dbReference type="EMBL" id="UXUI01008237">
    <property type="protein sequence ID" value="VDD90934.1"/>
    <property type="molecule type" value="Genomic_DNA"/>
</dbReference>
<reference evidence="7 8" key="2">
    <citation type="submission" date="2018-10" db="EMBL/GenBank/DDBJ databases">
        <authorList>
            <consortium name="Pathogen Informatics"/>
        </authorList>
    </citation>
    <scope>NUCLEOTIDE SEQUENCE [LARGE SCALE GENOMIC DNA]</scope>
</reference>
<keyword evidence="4" id="KW-0479">Metal-binding</keyword>
<dbReference type="GO" id="GO:0060170">
    <property type="term" value="C:ciliary membrane"/>
    <property type="evidence" value="ECO:0007669"/>
    <property type="project" value="TreeGrafter"/>
</dbReference>
<feature type="coiled-coil region" evidence="5">
    <location>
        <begin position="185"/>
        <end position="212"/>
    </location>
</feature>
<dbReference type="GO" id="GO:0003924">
    <property type="term" value="F:GTPase activity"/>
    <property type="evidence" value="ECO:0007669"/>
    <property type="project" value="InterPro"/>
</dbReference>
<dbReference type="Gene3D" id="3.40.50.300">
    <property type="entry name" value="P-loop containing nucleotide triphosphate hydrolases"/>
    <property type="match status" value="1"/>
</dbReference>
<gene>
    <name evidence="7" type="ORF">EVEC_LOCUS5685</name>
</gene>
<dbReference type="AlphaFoldDB" id="A0A0N4V722"/>
<feature type="binding site" evidence="4">
    <location>
        <position position="50"/>
    </location>
    <ligand>
        <name>Mg(2+)</name>
        <dbReference type="ChEBI" id="CHEBI:18420"/>
    </ligand>
</feature>
<reference evidence="9" key="1">
    <citation type="submission" date="2017-02" db="UniProtKB">
        <authorList>
            <consortium name="WormBaseParasite"/>
        </authorList>
    </citation>
    <scope>IDENTIFICATION</scope>
</reference>
<dbReference type="Proteomes" id="UP000274131">
    <property type="component" value="Unassembled WGS sequence"/>
</dbReference>
<dbReference type="InterPro" id="IPR027417">
    <property type="entry name" value="P-loop_NTPase"/>
</dbReference>
<dbReference type="NCBIfam" id="TIGR00231">
    <property type="entry name" value="small_GTP"/>
    <property type="match status" value="1"/>
</dbReference>
<evidence type="ECO:0000256" key="6">
    <source>
        <dbReference type="SAM" id="MobiDB-lite"/>
    </source>
</evidence>
<dbReference type="InterPro" id="IPR051995">
    <property type="entry name" value="Ciliary_GTPase"/>
</dbReference>
<dbReference type="SMART" id="SM00177">
    <property type="entry name" value="ARF"/>
    <property type="match status" value="1"/>
</dbReference>
<feature type="binding site" evidence="3">
    <location>
        <position position="72"/>
    </location>
    <ligand>
        <name>GTP</name>
        <dbReference type="ChEBI" id="CHEBI:37565"/>
    </ligand>
</feature>
<keyword evidence="1 3" id="KW-0547">Nucleotide-binding</keyword>
<dbReference type="InterPro" id="IPR005225">
    <property type="entry name" value="Small_GTP-bd"/>
</dbReference>
<dbReference type="PROSITE" id="PS51419">
    <property type="entry name" value="RAB"/>
    <property type="match status" value="1"/>
</dbReference>
<dbReference type="PROSITE" id="PS51417">
    <property type="entry name" value="ARF"/>
    <property type="match status" value="1"/>
</dbReference>
<evidence type="ECO:0000256" key="4">
    <source>
        <dbReference type="PIRSR" id="PIRSR606689-2"/>
    </source>
</evidence>
<proteinExistence type="predicted"/>
<evidence type="ECO:0000313" key="7">
    <source>
        <dbReference type="EMBL" id="VDD90934.1"/>
    </source>
</evidence>
<feature type="region of interest" description="Disordered" evidence="6">
    <location>
        <begin position="279"/>
        <end position="305"/>
    </location>
</feature>
<dbReference type="WBParaSite" id="EVEC_0000607401-mRNA-1">
    <property type="protein sequence ID" value="EVEC_0000607401-mRNA-1"/>
    <property type="gene ID" value="EVEC_0000607401"/>
</dbReference>
<dbReference type="Pfam" id="PF00025">
    <property type="entry name" value="Arf"/>
    <property type="match status" value="1"/>
</dbReference>
<evidence type="ECO:0000313" key="9">
    <source>
        <dbReference type="WBParaSite" id="EVEC_0000607401-mRNA-1"/>
    </source>
</evidence>
<keyword evidence="5" id="KW-0175">Coiled coil</keyword>
<name>A0A0N4V722_ENTVE</name>
<dbReference type="PANTHER" id="PTHR46090">
    <property type="entry name" value="ADP-RIBOSYLATION FACTOR-LIKE PROTEIN 13B"/>
    <property type="match status" value="1"/>
</dbReference>
<keyword evidence="2 3" id="KW-0342">GTP-binding</keyword>
<feature type="binding site" evidence="3">
    <location>
        <begin position="26"/>
        <end position="33"/>
    </location>
    <ligand>
        <name>GTP</name>
        <dbReference type="ChEBI" id="CHEBI:37565"/>
    </ligand>
</feature>
<dbReference type="GO" id="GO:0005525">
    <property type="term" value="F:GTP binding"/>
    <property type="evidence" value="ECO:0007669"/>
    <property type="project" value="UniProtKB-KW"/>
</dbReference>
<dbReference type="PRINTS" id="PR00328">
    <property type="entry name" value="SAR1GTPBP"/>
</dbReference>
<dbReference type="InterPro" id="IPR006689">
    <property type="entry name" value="Small_GTPase_ARF/SAR"/>
</dbReference>
<evidence type="ECO:0000256" key="1">
    <source>
        <dbReference type="ARBA" id="ARBA00022741"/>
    </source>
</evidence>
<evidence type="ECO:0000256" key="5">
    <source>
        <dbReference type="SAM" id="Coils"/>
    </source>
</evidence>
<sequence>MKLFSINIVLCKIDEQFRKVCLCLLGVDGVGKSTVVKAIANDNISEVLPTNGFSLCKVNYKTVKIVFYDLGGDERIRAIWSNYYSEVYGVIFVLDGADNTHIEDNRELLSEVLSNTDLSLKPLLLLINKKDRGGCLDEIQLTDKMGLHDLAEQYSAQIRVECCSAVRGTGKNIDKSILDGLDWLLDRILENYSNLSKRVLEAQERLKIRQQEDRMERIQRITGNSFKSVTEEEKSKFAKKLVNGYKQCNTKTMNGHALKPKKNLPGRIIPRSKFLKPRVMPLHGEGSPRSRRSASDPELNRGFQSDPSVLQERILEFGLFLYYPDYED</sequence>
<evidence type="ECO:0000313" key="8">
    <source>
        <dbReference type="Proteomes" id="UP000274131"/>
    </source>
</evidence>
<feature type="binding site" evidence="3">
    <location>
        <begin position="128"/>
        <end position="131"/>
    </location>
    <ligand>
        <name>GTP</name>
        <dbReference type="ChEBI" id="CHEBI:37565"/>
    </ligand>
</feature>
<feature type="binding site" evidence="4">
    <location>
        <position position="33"/>
    </location>
    <ligand>
        <name>Mg(2+)</name>
        <dbReference type="ChEBI" id="CHEBI:18420"/>
    </ligand>
</feature>
<evidence type="ECO:0000256" key="2">
    <source>
        <dbReference type="ARBA" id="ARBA00023134"/>
    </source>
</evidence>
<dbReference type="OrthoDB" id="14717at2759"/>
<keyword evidence="4" id="KW-0460">Magnesium</keyword>
<dbReference type="STRING" id="51028.A0A0N4V722"/>
<keyword evidence="8" id="KW-1185">Reference proteome</keyword>
<protein>
    <submittedName>
        <fullName evidence="9">ADP-ribosylation factor-like protein 13B</fullName>
    </submittedName>
</protein>
<dbReference type="GO" id="GO:0097500">
    <property type="term" value="P:receptor localization to non-motile cilium"/>
    <property type="evidence" value="ECO:0007669"/>
    <property type="project" value="TreeGrafter"/>
</dbReference>
<dbReference type="GO" id="GO:0097730">
    <property type="term" value="C:non-motile cilium"/>
    <property type="evidence" value="ECO:0007669"/>
    <property type="project" value="TreeGrafter"/>
</dbReference>
<dbReference type="GO" id="GO:0046872">
    <property type="term" value="F:metal ion binding"/>
    <property type="evidence" value="ECO:0007669"/>
    <property type="project" value="UniProtKB-KW"/>
</dbReference>
<dbReference type="SUPFAM" id="SSF52540">
    <property type="entry name" value="P-loop containing nucleoside triphosphate hydrolases"/>
    <property type="match status" value="1"/>
</dbReference>